<accession>A0A9X2HJ50</accession>
<reference evidence="2" key="1">
    <citation type="submission" date="2022-05" db="EMBL/GenBank/DDBJ databases">
        <title>Sphingomonas sp. strain MG17 Genome sequencing and assembly.</title>
        <authorList>
            <person name="Kim I."/>
        </authorList>
    </citation>
    <scope>NUCLEOTIDE SEQUENCE</scope>
    <source>
        <strain evidence="2">MG17</strain>
    </source>
</reference>
<dbReference type="Gene3D" id="1.10.10.10">
    <property type="entry name" value="Winged helix-like DNA-binding domain superfamily/Winged helix DNA-binding domain"/>
    <property type="match status" value="1"/>
</dbReference>
<keyword evidence="3" id="KW-1185">Reference proteome</keyword>
<organism evidence="2 3">
    <name type="scientific">Sphingomonas tagetis</name>
    <dbReference type="NCBI Taxonomy" id="2949092"/>
    <lineage>
        <taxon>Bacteria</taxon>
        <taxon>Pseudomonadati</taxon>
        <taxon>Pseudomonadota</taxon>
        <taxon>Alphaproteobacteria</taxon>
        <taxon>Sphingomonadales</taxon>
        <taxon>Sphingomonadaceae</taxon>
        <taxon>Sphingomonas</taxon>
    </lineage>
</organism>
<dbReference type="Proteomes" id="UP001139451">
    <property type="component" value="Unassembled WGS sequence"/>
</dbReference>
<sequence>MVARAGDTADLKRRYRSAVGQLPERQREVFQRHRVAGQPLDVIAEALGLPSAEVEHLLALALVAISDALDAPR</sequence>
<dbReference type="InterPro" id="IPR013324">
    <property type="entry name" value="RNA_pol_sigma_r3/r4-like"/>
</dbReference>
<dbReference type="GO" id="GO:0003677">
    <property type="term" value="F:DNA binding"/>
    <property type="evidence" value="ECO:0007669"/>
    <property type="project" value="InterPro"/>
</dbReference>
<feature type="domain" description="RNA polymerase sigma factor 70 region 4 type 2" evidence="1">
    <location>
        <begin position="13"/>
        <end position="64"/>
    </location>
</feature>
<dbReference type="AlphaFoldDB" id="A0A9X2HJ50"/>
<dbReference type="SUPFAM" id="SSF88659">
    <property type="entry name" value="Sigma3 and sigma4 domains of RNA polymerase sigma factors"/>
    <property type="match status" value="1"/>
</dbReference>
<dbReference type="GO" id="GO:0016987">
    <property type="term" value="F:sigma factor activity"/>
    <property type="evidence" value="ECO:0007669"/>
    <property type="project" value="InterPro"/>
</dbReference>
<protein>
    <recommendedName>
        <fullName evidence="1">RNA polymerase sigma factor 70 region 4 type 2 domain-containing protein</fullName>
    </recommendedName>
</protein>
<dbReference type="EMBL" id="JAMLDX010000015">
    <property type="protein sequence ID" value="MCP3732151.1"/>
    <property type="molecule type" value="Genomic_DNA"/>
</dbReference>
<dbReference type="RefSeq" id="WP_254295336.1">
    <property type="nucleotide sequence ID" value="NZ_JAMLDX010000015.1"/>
</dbReference>
<comment type="caution">
    <text evidence="2">The sequence shown here is derived from an EMBL/GenBank/DDBJ whole genome shotgun (WGS) entry which is preliminary data.</text>
</comment>
<evidence type="ECO:0000313" key="2">
    <source>
        <dbReference type="EMBL" id="MCP3732151.1"/>
    </source>
</evidence>
<dbReference type="InterPro" id="IPR036388">
    <property type="entry name" value="WH-like_DNA-bd_sf"/>
</dbReference>
<proteinExistence type="predicted"/>
<gene>
    <name evidence="2" type="ORF">M9978_17145</name>
</gene>
<dbReference type="InterPro" id="IPR013249">
    <property type="entry name" value="RNA_pol_sigma70_r4_t2"/>
</dbReference>
<dbReference type="GO" id="GO:0006352">
    <property type="term" value="P:DNA-templated transcription initiation"/>
    <property type="evidence" value="ECO:0007669"/>
    <property type="project" value="InterPro"/>
</dbReference>
<evidence type="ECO:0000259" key="1">
    <source>
        <dbReference type="Pfam" id="PF08281"/>
    </source>
</evidence>
<dbReference type="Pfam" id="PF08281">
    <property type="entry name" value="Sigma70_r4_2"/>
    <property type="match status" value="1"/>
</dbReference>
<evidence type="ECO:0000313" key="3">
    <source>
        <dbReference type="Proteomes" id="UP001139451"/>
    </source>
</evidence>
<name>A0A9X2HJ50_9SPHN</name>